<evidence type="ECO:0000256" key="1">
    <source>
        <dbReference type="ARBA" id="ARBA00006395"/>
    </source>
</evidence>
<dbReference type="GO" id="GO:0016604">
    <property type="term" value="C:nuclear body"/>
    <property type="evidence" value="ECO:0007669"/>
    <property type="project" value="TreeGrafter"/>
</dbReference>
<dbReference type="AlphaFoldDB" id="T1KTF5"/>
<sequence length="242" mass="26738">MSSISVSFTPLPMSLLNDFNEEKLVGNYTLQLVSIRDISKPPYDQENEFLRLDEEPEEGDVDETLKGKVFKPSQPVKKQNDKAHGPRMLCLNLSDGKNVVKAIEHQHIAFLKPDLPIGSRILIKGPVDVSFKVLLLQSQNIQIIGPPLPGSSLPKVELKPELKPDLKPKVESPVLITSQSSSLPSTQSTIKSLSQRGSTSSITNCSVQSKTQCDDKSIIDISDTTADEHMYYLDGLDDEILE</sequence>
<feature type="region of interest" description="Disordered" evidence="3">
    <location>
        <begin position="178"/>
        <end position="206"/>
    </location>
</feature>
<feature type="compositionally biased region" description="Low complexity" evidence="3">
    <location>
        <begin position="178"/>
        <end position="192"/>
    </location>
</feature>
<proteinExistence type="inferred from homology"/>
<dbReference type="GO" id="GO:0000712">
    <property type="term" value="P:resolution of meiotic recombination intermediates"/>
    <property type="evidence" value="ECO:0007669"/>
    <property type="project" value="TreeGrafter"/>
</dbReference>
<dbReference type="InterPro" id="IPR042470">
    <property type="entry name" value="RMI1_N_C_sf"/>
</dbReference>
<dbReference type="STRING" id="32264.T1KTF5"/>
<dbReference type="GO" id="GO:0000724">
    <property type="term" value="P:double-strand break repair via homologous recombination"/>
    <property type="evidence" value="ECO:0007669"/>
    <property type="project" value="TreeGrafter"/>
</dbReference>
<organism evidence="5 6">
    <name type="scientific">Tetranychus urticae</name>
    <name type="common">Two-spotted spider mite</name>
    <dbReference type="NCBI Taxonomy" id="32264"/>
    <lineage>
        <taxon>Eukaryota</taxon>
        <taxon>Metazoa</taxon>
        <taxon>Ecdysozoa</taxon>
        <taxon>Arthropoda</taxon>
        <taxon>Chelicerata</taxon>
        <taxon>Arachnida</taxon>
        <taxon>Acari</taxon>
        <taxon>Acariformes</taxon>
        <taxon>Trombidiformes</taxon>
        <taxon>Prostigmata</taxon>
        <taxon>Eleutherengona</taxon>
        <taxon>Raphignathae</taxon>
        <taxon>Tetranychoidea</taxon>
        <taxon>Tetranychidae</taxon>
        <taxon>Tetranychus</taxon>
    </lineage>
</organism>
<dbReference type="Gene3D" id="2.40.50.770">
    <property type="entry name" value="RecQ-mediated genome instability protein Rmi1, C-terminal domain"/>
    <property type="match status" value="1"/>
</dbReference>
<feature type="domain" description="RecQ mediated genome instability protein 1 OB-fold" evidence="4">
    <location>
        <begin position="22"/>
        <end position="145"/>
    </location>
</feature>
<reference evidence="6" key="1">
    <citation type="submission" date="2011-08" db="EMBL/GenBank/DDBJ databases">
        <authorList>
            <person name="Rombauts S."/>
        </authorList>
    </citation>
    <scope>NUCLEOTIDE SEQUENCE</scope>
    <source>
        <strain evidence="6">London</strain>
    </source>
</reference>
<dbReference type="OrthoDB" id="341511at2759"/>
<protein>
    <recommendedName>
        <fullName evidence="2">RecQ-mediated genome instability protein 1</fullName>
    </recommendedName>
</protein>
<dbReference type="HOGENOM" id="CLU_1148514_0_0_1"/>
<reference evidence="5" key="2">
    <citation type="submission" date="2015-06" db="UniProtKB">
        <authorList>
            <consortium name="EnsemblMetazoa"/>
        </authorList>
    </citation>
    <scope>IDENTIFICATION</scope>
</reference>
<evidence type="ECO:0000256" key="3">
    <source>
        <dbReference type="SAM" id="MobiDB-lite"/>
    </source>
</evidence>
<dbReference type="Proteomes" id="UP000015104">
    <property type="component" value="Unassembled WGS sequence"/>
</dbReference>
<feature type="compositionally biased region" description="Polar residues" evidence="3">
    <location>
        <begin position="193"/>
        <end position="206"/>
    </location>
</feature>
<dbReference type="OMA" id="TADEHMY"/>
<dbReference type="EMBL" id="CAEY01000525">
    <property type="status" value="NOT_ANNOTATED_CDS"/>
    <property type="molecule type" value="Genomic_DNA"/>
</dbReference>
<dbReference type="EnsemblMetazoa" id="tetur20g03030.1">
    <property type="protein sequence ID" value="tetur20g03030.1"/>
    <property type="gene ID" value="tetur20g03030"/>
</dbReference>
<dbReference type="eggNOG" id="KOG3683">
    <property type="taxonomic scope" value="Eukaryota"/>
</dbReference>
<comment type="similarity">
    <text evidence="1">Belongs to the RMI1 family.</text>
</comment>
<evidence type="ECO:0000313" key="5">
    <source>
        <dbReference type="EnsemblMetazoa" id="tetur20g03030.1"/>
    </source>
</evidence>
<gene>
    <name evidence="5" type="primary">107367065</name>
</gene>
<name>T1KTF5_TETUR</name>
<dbReference type="PANTHER" id="PTHR14790:SF15">
    <property type="entry name" value="RECQ-MEDIATED GENOME INSTABILITY PROTEIN 1"/>
    <property type="match status" value="1"/>
</dbReference>
<dbReference type="KEGG" id="tut:107367065"/>
<dbReference type="Pfam" id="PF08585">
    <property type="entry name" value="RMI1_N_C"/>
    <property type="match status" value="1"/>
</dbReference>
<dbReference type="InterPro" id="IPR013894">
    <property type="entry name" value="RMI1_OB"/>
</dbReference>
<evidence type="ECO:0000259" key="4">
    <source>
        <dbReference type="Pfam" id="PF08585"/>
    </source>
</evidence>
<accession>T1KTF5</accession>
<evidence type="ECO:0000256" key="2">
    <source>
        <dbReference type="ARBA" id="ARBA00018987"/>
    </source>
</evidence>
<dbReference type="GO" id="GO:0031422">
    <property type="term" value="C:RecQ family helicase-topoisomerase III complex"/>
    <property type="evidence" value="ECO:0007669"/>
    <property type="project" value="TreeGrafter"/>
</dbReference>
<evidence type="ECO:0000313" key="6">
    <source>
        <dbReference type="Proteomes" id="UP000015104"/>
    </source>
</evidence>
<keyword evidence="6" id="KW-1185">Reference proteome</keyword>
<dbReference type="PANTHER" id="PTHR14790">
    <property type="entry name" value="RECQ-MEDIATED GENOME INSTABILITY PROTEIN 1 RMI1"/>
    <property type="match status" value="1"/>
</dbReference>